<proteinExistence type="predicted"/>
<sequence>MAQSDPRNIDTSCFVGQARNMGQGLFTMQSDDQCSEDLPNTRQSEDFAKPFRLLDLPTEIRLMIYEELDVVYKRHIVPLSLGGGGHYGTLINASLEGVRILQTCRTINDEASYIMKPALTHLSAKPATMIVKPEDLVALTSMGDFNTFHRNLFRAPPKRLISAIIAYRTGRAGIAELRRAFRAPKEIDDEVLKAIGTFILRIAECSKNVPESPPVRVVIEMLVSFRRPFYTVTFSRLRRTWYKIVRGEPHPQSRTVQTTRRRVLNCFAHRTSYSSTSVAVLLHFSSPLDMYYDLPNLQQILENAIVSGIAAARAHRALGTVEYADLYNPTEL</sequence>
<dbReference type="InParanoid" id="Q0TYK6"/>
<dbReference type="KEGG" id="pno:SNOG_15277"/>
<name>Q0TYK6_PHANO</name>
<dbReference type="GeneID" id="5982362"/>
<gene>
    <name evidence="1" type="ORF">SNOG_15277</name>
</gene>
<dbReference type="EMBL" id="CH445361">
    <property type="protein sequence ID" value="EAT77210.2"/>
    <property type="molecule type" value="Genomic_DNA"/>
</dbReference>
<organism evidence="1 2">
    <name type="scientific">Phaeosphaeria nodorum (strain SN15 / ATCC MYA-4574 / FGSC 10173)</name>
    <name type="common">Glume blotch fungus</name>
    <name type="synonym">Parastagonospora nodorum</name>
    <dbReference type="NCBI Taxonomy" id="321614"/>
    <lineage>
        <taxon>Eukaryota</taxon>
        <taxon>Fungi</taxon>
        <taxon>Dikarya</taxon>
        <taxon>Ascomycota</taxon>
        <taxon>Pezizomycotina</taxon>
        <taxon>Dothideomycetes</taxon>
        <taxon>Pleosporomycetidae</taxon>
        <taxon>Pleosporales</taxon>
        <taxon>Pleosporineae</taxon>
        <taxon>Phaeosphaeriaceae</taxon>
        <taxon>Parastagonospora</taxon>
    </lineage>
</organism>
<dbReference type="Proteomes" id="UP000001055">
    <property type="component" value="Unassembled WGS sequence"/>
</dbReference>
<reference evidence="2" key="1">
    <citation type="journal article" date="2007" name="Plant Cell">
        <title>Dothideomycete-plant interactions illuminated by genome sequencing and EST analysis of the wheat pathogen Stagonospora nodorum.</title>
        <authorList>
            <person name="Hane J.K."/>
            <person name="Lowe R.G."/>
            <person name="Solomon P.S."/>
            <person name="Tan K.C."/>
            <person name="Schoch C.L."/>
            <person name="Spatafora J.W."/>
            <person name="Crous P.W."/>
            <person name="Kodira C."/>
            <person name="Birren B.W."/>
            <person name="Galagan J.E."/>
            <person name="Torriani S.F."/>
            <person name="McDonald B.A."/>
            <person name="Oliver R.P."/>
        </authorList>
    </citation>
    <scope>NUCLEOTIDE SEQUENCE [LARGE SCALE GENOMIC DNA]</scope>
    <source>
        <strain evidence="2">SN15 / ATCC MYA-4574 / FGSC 10173</strain>
    </source>
</reference>
<evidence type="ECO:0000313" key="2">
    <source>
        <dbReference type="Proteomes" id="UP000001055"/>
    </source>
</evidence>
<dbReference type="AlphaFoldDB" id="Q0TYK6"/>
<accession>Q0TYK6</accession>
<evidence type="ECO:0000313" key="1">
    <source>
        <dbReference type="EMBL" id="EAT77210.2"/>
    </source>
</evidence>
<protein>
    <submittedName>
        <fullName evidence="1">Uncharacterized protein</fullName>
    </submittedName>
</protein>
<dbReference type="RefSeq" id="XP_001805433.1">
    <property type="nucleotide sequence ID" value="XM_001805381.1"/>
</dbReference>